<evidence type="ECO:0000313" key="3">
    <source>
        <dbReference type="Proteomes" id="UP000185427"/>
    </source>
</evidence>
<sequence length="329" mass="37546">MIEKKLTVIIPVYNNGELTRRAVKSVLTYPKDDLEVLVVDDGSTDNATDHLQELDSRIKVIKKSNGGVSSARNLGIERALGKFILFLDADDQLTADWGRQVSALTDQELVLYNYETNKGTVKNISELRQLNGQPFQEYRCAMIANPTKNLMVWGKFLRKDIIDREQLRFDESLSLAEDGDFMVAYLLKIHSVSLVASTLYRYLDNTDSVMRTFDGKKVAGYLKALRKMEMRLADQSTDLKKAGALYVLMHVNVMMVREVYDIDNLATPSQKKQQMLMLVKEPVIYNALKKISLSECGKPRLIPIALLKLHWYDMARLVFTMRSKRNHAS</sequence>
<feature type="domain" description="Glycosyltransferase 2-like" evidence="1">
    <location>
        <begin position="7"/>
        <end position="129"/>
    </location>
</feature>
<accession>A0A1L7GWB2</accession>
<evidence type="ECO:0000259" key="1">
    <source>
        <dbReference type="Pfam" id="PF00535"/>
    </source>
</evidence>
<proteinExistence type="predicted"/>
<dbReference type="EMBL" id="CP019030">
    <property type="protein sequence ID" value="APU46356.1"/>
    <property type="molecule type" value="Genomic_DNA"/>
</dbReference>
<dbReference type="InterPro" id="IPR029044">
    <property type="entry name" value="Nucleotide-diphossugar_trans"/>
</dbReference>
<name>A0A1L7GWB2_LIMFE</name>
<dbReference type="Gene3D" id="3.90.550.10">
    <property type="entry name" value="Spore Coat Polysaccharide Biosynthesis Protein SpsA, Chain A"/>
    <property type="match status" value="1"/>
</dbReference>
<dbReference type="PANTHER" id="PTHR22916">
    <property type="entry name" value="GLYCOSYLTRANSFERASE"/>
    <property type="match status" value="1"/>
</dbReference>
<dbReference type="InterPro" id="IPR001173">
    <property type="entry name" value="Glyco_trans_2-like"/>
</dbReference>
<dbReference type="AlphaFoldDB" id="A0A1L7GWB2"/>
<dbReference type="PANTHER" id="PTHR22916:SF3">
    <property type="entry name" value="UDP-GLCNAC:BETAGAL BETA-1,3-N-ACETYLGLUCOSAMINYLTRANSFERASE-LIKE PROTEIN 1"/>
    <property type="match status" value="1"/>
</dbReference>
<dbReference type="OrthoDB" id="396512at2"/>
<dbReference type="Proteomes" id="UP000185427">
    <property type="component" value="Chromosome"/>
</dbReference>
<protein>
    <recommendedName>
        <fullName evidence="1">Glycosyltransferase 2-like domain-containing protein</fullName>
    </recommendedName>
</protein>
<evidence type="ECO:0000313" key="2">
    <source>
        <dbReference type="EMBL" id="APU46356.1"/>
    </source>
</evidence>
<dbReference type="Pfam" id="PF00535">
    <property type="entry name" value="Glycos_transf_2"/>
    <property type="match status" value="1"/>
</dbReference>
<gene>
    <name evidence="2" type="ORF">BUW47_07990</name>
</gene>
<dbReference type="SUPFAM" id="SSF53448">
    <property type="entry name" value="Nucleotide-diphospho-sugar transferases"/>
    <property type="match status" value="1"/>
</dbReference>
<organism evidence="2 3">
    <name type="scientific">Limosilactobacillus fermentum</name>
    <name type="common">Lactobacillus fermentum</name>
    <dbReference type="NCBI Taxonomy" id="1613"/>
    <lineage>
        <taxon>Bacteria</taxon>
        <taxon>Bacillati</taxon>
        <taxon>Bacillota</taxon>
        <taxon>Bacilli</taxon>
        <taxon>Lactobacillales</taxon>
        <taxon>Lactobacillaceae</taxon>
        <taxon>Limosilactobacillus</taxon>
    </lineage>
</organism>
<dbReference type="RefSeq" id="WP_075667530.1">
    <property type="nucleotide sequence ID" value="NZ_CP019030.1"/>
</dbReference>
<dbReference type="CDD" id="cd00761">
    <property type="entry name" value="Glyco_tranf_GTA_type"/>
    <property type="match status" value="1"/>
</dbReference>
<dbReference type="GO" id="GO:0016758">
    <property type="term" value="F:hexosyltransferase activity"/>
    <property type="evidence" value="ECO:0007669"/>
    <property type="project" value="UniProtKB-ARBA"/>
</dbReference>
<reference evidence="2 3" key="1">
    <citation type="submission" date="2016-12" db="EMBL/GenBank/DDBJ databases">
        <title>Complete Genome Sequence of Lactobacillus fermentum Strain SNUV175, a Probiotic for Treatment of Bacterial Vaginosis.</title>
        <authorList>
            <person name="Lee S."/>
            <person name="You H.J."/>
            <person name="Kwon B."/>
            <person name="Ko G."/>
        </authorList>
    </citation>
    <scope>NUCLEOTIDE SEQUENCE [LARGE SCALE GENOMIC DNA]</scope>
    <source>
        <strain evidence="2 3">SNUV175</strain>
    </source>
</reference>